<gene>
    <name evidence="3" type="ORF">SM436_35435</name>
</gene>
<accession>A0ABV4R7W1</accession>
<feature type="region of interest" description="Disordered" evidence="1">
    <location>
        <begin position="1"/>
        <end position="22"/>
    </location>
</feature>
<evidence type="ECO:0000313" key="3">
    <source>
        <dbReference type="EMBL" id="MFA1559015.1"/>
    </source>
</evidence>
<feature type="domain" description="DUF397" evidence="2">
    <location>
        <begin position="6"/>
        <end position="60"/>
    </location>
</feature>
<evidence type="ECO:0000256" key="1">
    <source>
        <dbReference type="SAM" id="MobiDB-lite"/>
    </source>
</evidence>
<dbReference type="Pfam" id="PF04149">
    <property type="entry name" value="DUF397"/>
    <property type="match status" value="1"/>
</dbReference>
<keyword evidence="4" id="KW-1185">Reference proteome</keyword>
<reference evidence="3 4" key="1">
    <citation type="submission" date="2023-11" db="EMBL/GenBank/DDBJ databases">
        <title>Actinomadura monticuli sp. nov., isolated from volcanic ash.</title>
        <authorList>
            <person name="Lee S.D."/>
            <person name="Yang H."/>
            <person name="Kim I.S."/>
        </authorList>
    </citation>
    <scope>NUCLEOTIDE SEQUENCE [LARGE SCALE GENOMIC DNA]</scope>
    <source>
        <strain evidence="3 4">DSM 45346</strain>
    </source>
</reference>
<dbReference type="Proteomes" id="UP001569904">
    <property type="component" value="Unassembled WGS sequence"/>
</dbReference>
<comment type="caution">
    <text evidence="3">The sequence shown here is derived from an EMBL/GenBank/DDBJ whole genome shotgun (WGS) entry which is preliminary data.</text>
</comment>
<evidence type="ECO:0000259" key="2">
    <source>
        <dbReference type="Pfam" id="PF04149"/>
    </source>
</evidence>
<name>A0ABV4R7W1_9ACTN</name>
<evidence type="ECO:0000313" key="4">
    <source>
        <dbReference type="Proteomes" id="UP001569904"/>
    </source>
</evidence>
<sequence>MTKQYTQWRKSQHSEPNGSCVEVGRAADGTIGVRDTKTQDSGPILEFTHSEWAFLLKSIRSSSGVNRAASHPS</sequence>
<feature type="compositionally biased region" description="Polar residues" evidence="1">
    <location>
        <begin position="1"/>
        <end position="17"/>
    </location>
</feature>
<proteinExistence type="predicted"/>
<protein>
    <submittedName>
        <fullName evidence="3">DUF397 domain-containing protein</fullName>
    </submittedName>
</protein>
<dbReference type="RefSeq" id="WP_371946033.1">
    <property type="nucleotide sequence ID" value="NZ_JAXCEH010000039.1"/>
</dbReference>
<dbReference type="EMBL" id="JAXCEH010000039">
    <property type="protein sequence ID" value="MFA1559015.1"/>
    <property type="molecule type" value="Genomic_DNA"/>
</dbReference>
<dbReference type="InterPro" id="IPR007278">
    <property type="entry name" value="DUF397"/>
</dbReference>
<organism evidence="3 4">
    <name type="scientific">Actinomadura chokoriensis</name>
    <dbReference type="NCBI Taxonomy" id="454156"/>
    <lineage>
        <taxon>Bacteria</taxon>
        <taxon>Bacillati</taxon>
        <taxon>Actinomycetota</taxon>
        <taxon>Actinomycetes</taxon>
        <taxon>Streptosporangiales</taxon>
        <taxon>Thermomonosporaceae</taxon>
        <taxon>Actinomadura</taxon>
    </lineage>
</organism>